<accession>A0A8B3DN38</accession>
<organism evidence="2 3">
    <name type="scientific">Vibrio harveyi</name>
    <name type="common">Beneckea harveyi</name>
    <dbReference type="NCBI Taxonomy" id="669"/>
    <lineage>
        <taxon>Bacteria</taxon>
        <taxon>Pseudomonadati</taxon>
        <taxon>Pseudomonadota</taxon>
        <taxon>Gammaproteobacteria</taxon>
        <taxon>Vibrionales</taxon>
        <taxon>Vibrionaceae</taxon>
        <taxon>Vibrio</taxon>
    </lineage>
</organism>
<evidence type="ECO:0000313" key="2">
    <source>
        <dbReference type="EMBL" id="RIW14667.1"/>
    </source>
</evidence>
<feature type="transmembrane region" description="Helical" evidence="1">
    <location>
        <begin position="105"/>
        <end position="128"/>
    </location>
</feature>
<keyword evidence="1" id="KW-0812">Transmembrane</keyword>
<feature type="transmembrane region" description="Helical" evidence="1">
    <location>
        <begin position="45"/>
        <end position="64"/>
    </location>
</feature>
<feature type="non-terminal residue" evidence="2">
    <location>
        <position position="1"/>
    </location>
</feature>
<reference evidence="2 3" key="1">
    <citation type="submission" date="2018-08" db="EMBL/GenBank/DDBJ databases">
        <title>Vibrio harveyi strains pathogenic to white snook Centropomus viridis Lockington (1877) and potential probiotic bacteria.</title>
        <authorList>
            <person name="Soto-Rodriguez S."/>
            <person name="Gomez-Gil B."/>
            <person name="Lozano-Olvera R."/>
        </authorList>
    </citation>
    <scope>NUCLEOTIDE SEQUENCE [LARGE SCALE GENOMIC DNA]</scope>
    <source>
        <strain evidence="2 3">CAIM 1508</strain>
    </source>
</reference>
<feature type="transmembrane region" description="Helical" evidence="1">
    <location>
        <begin position="12"/>
        <end position="33"/>
    </location>
</feature>
<dbReference type="RefSeq" id="WP_220474581.1">
    <property type="nucleotide sequence ID" value="NZ_QOUW02000023.1"/>
</dbReference>
<gene>
    <name evidence="2" type="ORF">DS957_008900</name>
</gene>
<dbReference type="AlphaFoldDB" id="A0A8B3DN38"/>
<keyword evidence="1" id="KW-1133">Transmembrane helix</keyword>
<dbReference type="Proteomes" id="UP000253437">
    <property type="component" value="Unassembled WGS sequence"/>
</dbReference>
<keyword evidence="1" id="KW-0472">Membrane</keyword>
<evidence type="ECO:0000256" key="1">
    <source>
        <dbReference type="SAM" id="Phobius"/>
    </source>
</evidence>
<evidence type="ECO:0000313" key="3">
    <source>
        <dbReference type="Proteomes" id="UP000253437"/>
    </source>
</evidence>
<proteinExistence type="predicted"/>
<name>A0A8B3DN38_VIBHA</name>
<protein>
    <submittedName>
        <fullName evidence="2">Uncharacterized protein</fullName>
    </submittedName>
</protein>
<sequence>YMAKSAALTSEFLKSLMAVGFMLTVGTVSKAIVNAGLLHSKEGLLLFKIIGFYLICSFFIRWLNASADLKISLKALNSWSKKLHSHISSDEVNSLIKKQVGASRIYYLCSLALVTVVQFTLALAAIYAEGILWYLNL</sequence>
<comment type="caution">
    <text evidence="2">The sequence shown here is derived from an EMBL/GenBank/DDBJ whole genome shotgun (WGS) entry which is preliminary data.</text>
</comment>
<dbReference type="EMBL" id="QOUW02000023">
    <property type="protein sequence ID" value="RIW14667.1"/>
    <property type="molecule type" value="Genomic_DNA"/>
</dbReference>